<dbReference type="RefSeq" id="WP_344046908.1">
    <property type="nucleotide sequence ID" value="NZ_BAAAPB010000004.1"/>
</dbReference>
<sequence length="278" mass="28909">MTAISYLYVPGNAPARFSKADASGASAVIFDLEDAVGRDDKVVARANVARHLAQPRPAGVETWVRLNGGERVARDVAAVVGPGLTGVIPAKVACAEQLLELDELLTAAESERGLVRGRIAVAPLIESGLGLANVVEIAGGPRVTTLHLGEVDLVADLGIEPGPDGTELLFARSQVVVACSAAGISSPVAPVSPDFRDLAAYADSTRALRRLGFVGRACIHPTQVPVVRDIFTRSAAETAEAQDILRRLEEAAGSVAVDAGGRMIDEAVARQARRVLAT</sequence>
<dbReference type="PIRSF" id="PIRSF015582">
    <property type="entry name" value="Cit_lyase_B"/>
    <property type="match status" value="1"/>
</dbReference>
<name>A0ABP5CXM2_9ACTN</name>
<evidence type="ECO:0000256" key="3">
    <source>
        <dbReference type="ARBA" id="ARBA00022842"/>
    </source>
</evidence>
<evidence type="ECO:0000256" key="2">
    <source>
        <dbReference type="ARBA" id="ARBA00022723"/>
    </source>
</evidence>
<evidence type="ECO:0000256" key="1">
    <source>
        <dbReference type="ARBA" id="ARBA00001946"/>
    </source>
</evidence>
<reference evidence="6" key="1">
    <citation type="journal article" date="2019" name="Int. J. Syst. Evol. Microbiol.">
        <title>The Global Catalogue of Microorganisms (GCM) 10K type strain sequencing project: providing services to taxonomists for standard genome sequencing and annotation.</title>
        <authorList>
            <consortium name="The Broad Institute Genomics Platform"/>
            <consortium name="The Broad Institute Genome Sequencing Center for Infectious Disease"/>
            <person name="Wu L."/>
            <person name="Ma J."/>
        </authorList>
    </citation>
    <scope>NUCLEOTIDE SEQUENCE [LARGE SCALE GENOMIC DNA]</scope>
    <source>
        <strain evidence="6">JCM 15309</strain>
    </source>
</reference>
<proteinExistence type="predicted"/>
<evidence type="ECO:0000259" key="4">
    <source>
        <dbReference type="Pfam" id="PF03328"/>
    </source>
</evidence>
<dbReference type="PANTHER" id="PTHR32308">
    <property type="entry name" value="LYASE BETA SUBUNIT, PUTATIVE (AFU_ORTHOLOGUE AFUA_4G13030)-RELATED"/>
    <property type="match status" value="1"/>
</dbReference>
<dbReference type="SUPFAM" id="SSF51621">
    <property type="entry name" value="Phosphoenolpyruvate/pyruvate domain"/>
    <property type="match status" value="1"/>
</dbReference>
<dbReference type="GO" id="GO:0016829">
    <property type="term" value="F:lyase activity"/>
    <property type="evidence" value="ECO:0007669"/>
    <property type="project" value="UniProtKB-KW"/>
</dbReference>
<evidence type="ECO:0000313" key="5">
    <source>
        <dbReference type="EMBL" id="GAA1970682.1"/>
    </source>
</evidence>
<dbReference type="EMBL" id="BAAAPB010000004">
    <property type="protein sequence ID" value="GAA1970682.1"/>
    <property type="molecule type" value="Genomic_DNA"/>
</dbReference>
<feature type="domain" description="HpcH/HpaI aldolase/citrate lyase" evidence="4">
    <location>
        <begin position="6"/>
        <end position="221"/>
    </location>
</feature>
<protein>
    <submittedName>
        <fullName evidence="5">CoA ester lyase</fullName>
    </submittedName>
</protein>
<comment type="cofactor">
    <cofactor evidence="1">
        <name>Mg(2+)</name>
        <dbReference type="ChEBI" id="CHEBI:18420"/>
    </cofactor>
</comment>
<keyword evidence="6" id="KW-1185">Reference proteome</keyword>
<organism evidence="5 6">
    <name type="scientific">Nocardioides panacihumi</name>
    <dbReference type="NCBI Taxonomy" id="400774"/>
    <lineage>
        <taxon>Bacteria</taxon>
        <taxon>Bacillati</taxon>
        <taxon>Actinomycetota</taxon>
        <taxon>Actinomycetes</taxon>
        <taxon>Propionibacteriales</taxon>
        <taxon>Nocardioidaceae</taxon>
        <taxon>Nocardioides</taxon>
    </lineage>
</organism>
<dbReference type="PANTHER" id="PTHR32308:SF10">
    <property type="entry name" value="CITRATE LYASE SUBUNIT BETA"/>
    <property type="match status" value="1"/>
</dbReference>
<evidence type="ECO:0000313" key="6">
    <source>
        <dbReference type="Proteomes" id="UP001500571"/>
    </source>
</evidence>
<dbReference type="InterPro" id="IPR015813">
    <property type="entry name" value="Pyrv/PenolPyrv_kinase-like_dom"/>
</dbReference>
<dbReference type="Pfam" id="PF03328">
    <property type="entry name" value="HpcH_HpaI"/>
    <property type="match status" value="1"/>
</dbReference>
<dbReference type="InterPro" id="IPR040442">
    <property type="entry name" value="Pyrv_kinase-like_dom_sf"/>
</dbReference>
<dbReference type="Proteomes" id="UP001500571">
    <property type="component" value="Unassembled WGS sequence"/>
</dbReference>
<keyword evidence="2" id="KW-0479">Metal-binding</keyword>
<dbReference type="Gene3D" id="3.20.20.60">
    <property type="entry name" value="Phosphoenolpyruvate-binding domains"/>
    <property type="match status" value="1"/>
</dbReference>
<dbReference type="InterPro" id="IPR005000">
    <property type="entry name" value="Aldolase/citrate-lyase_domain"/>
</dbReference>
<keyword evidence="5" id="KW-0456">Lyase</keyword>
<dbReference type="InterPro" id="IPR011206">
    <property type="entry name" value="Citrate_lyase_beta/mcl1/mcl2"/>
</dbReference>
<comment type="caution">
    <text evidence="5">The sequence shown here is derived from an EMBL/GenBank/DDBJ whole genome shotgun (WGS) entry which is preliminary data.</text>
</comment>
<accession>A0ABP5CXM2</accession>
<keyword evidence="3" id="KW-0460">Magnesium</keyword>
<gene>
    <name evidence="5" type="ORF">GCM10009798_34300</name>
</gene>